<dbReference type="EMBL" id="FMUS01000003">
    <property type="protein sequence ID" value="SCY07468.1"/>
    <property type="molecule type" value="Genomic_DNA"/>
</dbReference>
<evidence type="ECO:0000256" key="6">
    <source>
        <dbReference type="ARBA" id="ARBA00023136"/>
    </source>
</evidence>
<feature type="domain" description="Acyltransferase 3" evidence="8">
    <location>
        <begin position="8"/>
        <end position="249"/>
    </location>
</feature>
<keyword evidence="5 7" id="KW-1133">Transmembrane helix</keyword>
<dbReference type="Pfam" id="PF01757">
    <property type="entry name" value="Acyl_transf_3"/>
    <property type="match status" value="1"/>
</dbReference>
<evidence type="ECO:0000259" key="8">
    <source>
        <dbReference type="Pfam" id="PF01757"/>
    </source>
</evidence>
<dbReference type="Proteomes" id="UP000198636">
    <property type="component" value="Unassembled WGS sequence"/>
</dbReference>
<feature type="transmembrane region" description="Helical" evidence="7">
    <location>
        <begin position="232"/>
        <end position="253"/>
    </location>
</feature>
<dbReference type="PANTHER" id="PTHR40074">
    <property type="entry name" value="O-ACETYLTRANSFERASE WECH"/>
    <property type="match status" value="1"/>
</dbReference>
<keyword evidence="10" id="KW-1185">Reference proteome</keyword>
<comment type="similarity">
    <text evidence="2">Belongs to the acyltransferase 3 family.</text>
</comment>
<dbReference type="InterPro" id="IPR002656">
    <property type="entry name" value="Acyl_transf_3_dom"/>
</dbReference>
<evidence type="ECO:0000313" key="10">
    <source>
        <dbReference type="Proteomes" id="UP000198636"/>
    </source>
</evidence>
<evidence type="ECO:0000256" key="3">
    <source>
        <dbReference type="ARBA" id="ARBA00022475"/>
    </source>
</evidence>
<feature type="transmembrane region" description="Helical" evidence="7">
    <location>
        <begin position="12"/>
        <end position="33"/>
    </location>
</feature>
<evidence type="ECO:0000256" key="5">
    <source>
        <dbReference type="ARBA" id="ARBA00022989"/>
    </source>
</evidence>
<feature type="transmembrane region" description="Helical" evidence="7">
    <location>
        <begin position="86"/>
        <end position="102"/>
    </location>
</feature>
<keyword evidence="9" id="KW-0012">Acyltransferase</keyword>
<keyword evidence="4 7" id="KW-0812">Transmembrane</keyword>
<evidence type="ECO:0000256" key="2">
    <source>
        <dbReference type="ARBA" id="ARBA00007400"/>
    </source>
</evidence>
<reference evidence="9 10" key="1">
    <citation type="submission" date="2016-10" db="EMBL/GenBank/DDBJ databases">
        <authorList>
            <person name="de Groot N.N."/>
        </authorList>
    </citation>
    <scope>NUCLEOTIDE SEQUENCE [LARGE SCALE GENOMIC DNA]</scope>
    <source>
        <strain evidence="9 10">DSM 18978</strain>
    </source>
</reference>
<organism evidence="9 10">
    <name type="scientific">Alkaliphilus peptidifermentans DSM 18978</name>
    <dbReference type="NCBI Taxonomy" id="1120976"/>
    <lineage>
        <taxon>Bacteria</taxon>
        <taxon>Bacillati</taxon>
        <taxon>Bacillota</taxon>
        <taxon>Clostridia</taxon>
        <taxon>Peptostreptococcales</taxon>
        <taxon>Natronincolaceae</taxon>
        <taxon>Alkaliphilus</taxon>
    </lineage>
</organism>
<evidence type="ECO:0000256" key="7">
    <source>
        <dbReference type="SAM" id="Phobius"/>
    </source>
</evidence>
<keyword evidence="3" id="KW-1003">Cell membrane</keyword>
<feature type="transmembrane region" description="Helical" evidence="7">
    <location>
        <begin position="191"/>
        <end position="212"/>
    </location>
</feature>
<proteinExistence type="inferred from homology"/>
<keyword evidence="9" id="KW-0808">Transferase</keyword>
<dbReference type="PANTHER" id="PTHR40074:SF2">
    <property type="entry name" value="O-ACETYLTRANSFERASE WECH"/>
    <property type="match status" value="1"/>
</dbReference>
<gene>
    <name evidence="9" type="ORF">SAMN03080606_00809</name>
</gene>
<evidence type="ECO:0000256" key="4">
    <source>
        <dbReference type="ARBA" id="ARBA00022692"/>
    </source>
</evidence>
<keyword evidence="6 7" id="KW-0472">Membrane</keyword>
<accession>A0A1G5CYZ4</accession>
<protein>
    <submittedName>
        <fullName evidence="9">Membrane-bound acyltransferase YfiQ, involved in biofilm formation</fullName>
    </submittedName>
</protein>
<comment type="subcellular location">
    <subcellularLocation>
        <location evidence="1">Cell membrane</location>
        <topology evidence="1">Multi-pass membrane protein</topology>
    </subcellularLocation>
</comment>
<feature type="transmembrane region" description="Helical" evidence="7">
    <location>
        <begin position="162"/>
        <end position="179"/>
    </location>
</feature>
<name>A0A1G5CYZ4_9FIRM</name>
<dbReference type="GO" id="GO:0016413">
    <property type="term" value="F:O-acetyltransferase activity"/>
    <property type="evidence" value="ECO:0007669"/>
    <property type="project" value="TreeGrafter"/>
</dbReference>
<dbReference type="GO" id="GO:0009246">
    <property type="term" value="P:enterobacterial common antigen biosynthetic process"/>
    <property type="evidence" value="ECO:0007669"/>
    <property type="project" value="TreeGrafter"/>
</dbReference>
<sequence length="267" mass="31477">MTKNTVKEIYLLRSIACLCVVLVHSITRIVELYGTEISSHQEASFMTLILLLTFGTPVFIFLSEFLLSYSYSENIPDNFVKKRVQLILYPYISMGFIYAILMTHEANKLYEGIVLRTFIFFIIRNLLFGFYRHGYFIIVIFQFYLLHLALHKYLSRTSPKRVLLVSLFINLIYLGFFNFDDPVNIPYGQFLWRGLTWGSFLSWIFYFTLGFYSGKYYEAFIEKIKHYRSKVILLPFLSMVVVVYLYLSGILTINDSKRIDIVILLQV</sequence>
<dbReference type="RefSeq" id="WP_176758859.1">
    <property type="nucleotide sequence ID" value="NZ_FMUS01000003.1"/>
</dbReference>
<dbReference type="AlphaFoldDB" id="A0A1G5CYZ4"/>
<dbReference type="STRING" id="1120976.SAMN03080606_00809"/>
<feature type="transmembrane region" description="Helical" evidence="7">
    <location>
        <begin position="45"/>
        <end position="66"/>
    </location>
</feature>
<feature type="transmembrane region" description="Helical" evidence="7">
    <location>
        <begin position="133"/>
        <end position="150"/>
    </location>
</feature>
<dbReference type="GO" id="GO:0005886">
    <property type="term" value="C:plasma membrane"/>
    <property type="evidence" value="ECO:0007669"/>
    <property type="project" value="UniProtKB-SubCell"/>
</dbReference>
<evidence type="ECO:0000313" key="9">
    <source>
        <dbReference type="EMBL" id="SCY07468.1"/>
    </source>
</evidence>
<evidence type="ECO:0000256" key="1">
    <source>
        <dbReference type="ARBA" id="ARBA00004651"/>
    </source>
</evidence>